<dbReference type="InParanoid" id="A0A165HB51"/>
<gene>
    <name evidence="2" type="ORF">CALCODRAFT_213942</name>
</gene>
<feature type="region of interest" description="Disordered" evidence="1">
    <location>
        <begin position="169"/>
        <end position="237"/>
    </location>
</feature>
<feature type="compositionally biased region" description="Polar residues" evidence="1">
    <location>
        <begin position="174"/>
        <end position="189"/>
    </location>
</feature>
<dbReference type="OrthoDB" id="10664300at2759"/>
<reference evidence="2 3" key="1">
    <citation type="journal article" date="2016" name="Mol. Biol. Evol.">
        <title>Comparative Genomics of Early-Diverging Mushroom-Forming Fungi Provides Insights into the Origins of Lignocellulose Decay Capabilities.</title>
        <authorList>
            <person name="Nagy L.G."/>
            <person name="Riley R."/>
            <person name="Tritt A."/>
            <person name="Adam C."/>
            <person name="Daum C."/>
            <person name="Floudas D."/>
            <person name="Sun H."/>
            <person name="Yadav J.S."/>
            <person name="Pangilinan J."/>
            <person name="Larsson K.H."/>
            <person name="Matsuura K."/>
            <person name="Barry K."/>
            <person name="Labutti K."/>
            <person name="Kuo R."/>
            <person name="Ohm R.A."/>
            <person name="Bhattacharya S.S."/>
            <person name="Shirouzu T."/>
            <person name="Yoshinaga Y."/>
            <person name="Martin F.M."/>
            <person name="Grigoriev I.V."/>
            <person name="Hibbett D.S."/>
        </authorList>
    </citation>
    <scope>NUCLEOTIDE SEQUENCE [LARGE SCALE GENOMIC DNA]</scope>
    <source>
        <strain evidence="2 3">HHB12733</strain>
    </source>
</reference>
<feature type="compositionally biased region" description="Basic and acidic residues" evidence="1">
    <location>
        <begin position="403"/>
        <end position="414"/>
    </location>
</feature>
<evidence type="ECO:0000313" key="3">
    <source>
        <dbReference type="Proteomes" id="UP000076842"/>
    </source>
</evidence>
<accession>A0A165HB51</accession>
<evidence type="ECO:0000256" key="1">
    <source>
        <dbReference type="SAM" id="MobiDB-lite"/>
    </source>
</evidence>
<feature type="compositionally biased region" description="Polar residues" evidence="1">
    <location>
        <begin position="198"/>
        <end position="237"/>
    </location>
</feature>
<feature type="compositionally biased region" description="Low complexity" evidence="1">
    <location>
        <begin position="36"/>
        <end position="57"/>
    </location>
</feature>
<feature type="region of interest" description="Disordered" evidence="1">
    <location>
        <begin position="1"/>
        <end position="139"/>
    </location>
</feature>
<organism evidence="2 3">
    <name type="scientific">Calocera cornea HHB12733</name>
    <dbReference type="NCBI Taxonomy" id="1353952"/>
    <lineage>
        <taxon>Eukaryota</taxon>
        <taxon>Fungi</taxon>
        <taxon>Dikarya</taxon>
        <taxon>Basidiomycota</taxon>
        <taxon>Agaricomycotina</taxon>
        <taxon>Dacrymycetes</taxon>
        <taxon>Dacrymycetales</taxon>
        <taxon>Dacrymycetaceae</taxon>
        <taxon>Calocera</taxon>
    </lineage>
</organism>
<dbReference type="EMBL" id="KV423944">
    <property type="protein sequence ID" value="KZT59070.1"/>
    <property type="molecule type" value="Genomic_DNA"/>
</dbReference>
<dbReference type="Proteomes" id="UP000076842">
    <property type="component" value="Unassembled WGS sequence"/>
</dbReference>
<feature type="region of interest" description="Disordered" evidence="1">
    <location>
        <begin position="345"/>
        <end position="414"/>
    </location>
</feature>
<proteinExistence type="predicted"/>
<feature type="compositionally biased region" description="Low complexity" evidence="1">
    <location>
        <begin position="12"/>
        <end position="29"/>
    </location>
</feature>
<feature type="compositionally biased region" description="Basic and acidic residues" evidence="1">
    <location>
        <begin position="345"/>
        <end position="360"/>
    </location>
</feature>
<feature type="compositionally biased region" description="Pro residues" evidence="1">
    <location>
        <begin position="94"/>
        <end position="105"/>
    </location>
</feature>
<sequence length="547" mass="59160">MADFTTPYTARSRPPVSSGSTASSLTSPPDSLLQDPESQSVSSPPSSPLTSIPPSEISDCEWDDNAIANGVDRSGLGFDASATTSTSSRRRSPPSSPSPSSAPSPPRRRSRPLHLKQSVMPPSSPSSSKSTNAVGQETMFLFGHPVPKATVQNRAKARVGSLLKASQIERAQVEQPQREQSTVDRSLSDQPFVKHSIVAQQASRAKQQPISSLSPPTLSGDTAADNNPTRPRITNSLKDLGKIPKKAVMVEDLFTDGIPRSGPEGAAGTVAERLSTQNRVPIVYRTPAPIYETHTGTNASPIAAAMHSGPSVLGQQASSIMSSTVYPPKEWEWSEDERQALREKLQQRNRDDEVEQRTTEPDEPPPANVLVAPVRPRNAFRRTSSSKRKREEEPEESQPVESPLKKARMDGKGELEIESPRWTGWVNYPLPGNLMFTKRSTAKARPSAAARWTNGFGAAFNGRKLTNRAIRSLPPPHSSPPISFHSWTDLSESAAYGRLRCGVQMGSRDVTGLTATALVLEGPAGPDSSWEDTTLTITMFGEEHSRG</sequence>
<evidence type="ECO:0000313" key="2">
    <source>
        <dbReference type="EMBL" id="KZT59070.1"/>
    </source>
</evidence>
<feature type="compositionally biased region" description="Basic residues" evidence="1">
    <location>
        <begin position="378"/>
        <end position="388"/>
    </location>
</feature>
<keyword evidence="3" id="KW-1185">Reference proteome</keyword>
<protein>
    <submittedName>
        <fullName evidence="2">Uncharacterized protein</fullName>
    </submittedName>
</protein>
<name>A0A165HB51_9BASI</name>
<dbReference type="AlphaFoldDB" id="A0A165HB51"/>